<reference evidence="1 2" key="1">
    <citation type="submission" date="2023-08" db="EMBL/GenBank/DDBJ databases">
        <title>A Necator americanus chromosomal reference genome.</title>
        <authorList>
            <person name="Ilik V."/>
            <person name="Petrzelkova K.J."/>
            <person name="Pardy F."/>
            <person name="Fuh T."/>
            <person name="Niatou-Singa F.S."/>
            <person name="Gouil Q."/>
            <person name="Baker L."/>
            <person name="Ritchie M.E."/>
            <person name="Jex A.R."/>
            <person name="Gazzola D."/>
            <person name="Li H."/>
            <person name="Toshio Fujiwara R."/>
            <person name="Zhan B."/>
            <person name="Aroian R.V."/>
            <person name="Pafco B."/>
            <person name="Schwarz E.M."/>
        </authorList>
    </citation>
    <scope>NUCLEOTIDE SEQUENCE [LARGE SCALE GENOMIC DNA]</scope>
    <source>
        <strain evidence="1 2">Aroian</strain>
        <tissue evidence="1">Whole animal</tissue>
    </source>
</reference>
<comment type="caution">
    <text evidence="1">The sequence shown here is derived from an EMBL/GenBank/DDBJ whole genome shotgun (WGS) entry which is preliminary data.</text>
</comment>
<evidence type="ECO:0000313" key="2">
    <source>
        <dbReference type="Proteomes" id="UP001303046"/>
    </source>
</evidence>
<organism evidence="1 2">
    <name type="scientific">Necator americanus</name>
    <name type="common">Human hookworm</name>
    <dbReference type="NCBI Taxonomy" id="51031"/>
    <lineage>
        <taxon>Eukaryota</taxon>
        <taxon>Metazoa</taxon>
        <taxon>Ecdysozoa</taxon>
        <taxon>Nematoda</taxon>
        <taxon>Chromadorea</taxon>
        <taxon>Rhabditida</taxon>
        <taxon>Rhabditina</taxon>
        <taxon>Rhabditomorpha</taxon>
        <taxon>Strongyloidea</taxon>
        <taxon>Ancylostomatidae</taxon>
        <taxon>Bunostominae</taxon>
        <taxon>Necator</taxon>
    </lineage>
</organism>
<evidence type="ECO:0000313" key="1">
    <source>
        <dbReference type="EMBL" id="KAK6762515.1"/>
    </source>
</evidence>
<keyword evidence="2" id="KW-1185">Reference proteome</keyword>
<proteinExistence type="predicted"/>
<evidence type="ECO:0008006" key="3">
    <source>
        <dbReference type="Google" id="ProtNLM"/>
    </source>
</evidence>
<name>A0ABR1EIJ9_NECAM</name>
<protein>
    <recommendedName>
        <fullName evidence="3">MULE transposase domain-containing protein</fullName>
    </recommendedName>
</protein>
<accession>A0ABR1EIJ9</accession>
<sequence length="204" mass="23148">MRPPLILRVTATKVQVLFELVKEYFQELNPQYVMTDDTYVFYNTFKAVFPASRAAKVFCSCHISQALQRKHKELLKCVRGGSDMSWRRKRNVQRHKEALMRYKDAPAAITKATENLWKVVSSCRNGVAYEVTINDSPCDCSEEINSHCERCGVFAYQAQCSCPDGYQSGVSHCHSVSVAVCSDPCGIAWMPVKLRRQKRAVALL</sequence>
<gene>
    <name evidence="1" type="primary">Necator_chrX.g23459</name>
    <name evidence="1" type="ORF">RB195_023295</name>
</gene>
<dbReference type="Proteomes" id="UP001303046">
    <property type="component" value="Unassembled WGS sequence"/>
</dbReference>
<dbReference type="EMBL" id="JAVFWL010000006">
    <property type="protein sequence ID" value="KAK6762515.1"/>
    <property type="molecule type" value="Genomic_DNA"/>
</dbReference>